<accession>A0ABT9W3T2</accession>
<protein>
    <submittedName>
        <fullName evidence="2">Secreted protein with C-terminal beta-propeller domain</fullName>
    </submittedName>
</protein>
<dbReference type="Pfam" id="PF09826">
    <property type="entry name" value="Beta_propel"/>
    <property type="match status" value="1"/>
</dbReference>
<evidence type="ECO:0000256" key="1">
    <source>
        <dbReference type="SAM" id="Phobius"/>
    </source>
</evidence>
<proteinExistence type="predicted"/>
<keyword evidence="1" id="KW-0472">Membrane</keyword>
<keyword evidence="3" id="KW-1185">Reference proteome</keyword>
<sequence length="702" mass="79887">MSDKQIRRKSILLLTVGVSVLTMVLLLFIVEQPPSPSHSTTSNPDTLQTQVPDVQLLNASSQGLPVVGSQEQLYELVKKVYDDQKEPWFKNLFGRTFNQNDSSGAEEESGAIADTAANSSEFAETNLQVAGVDEADIVKTDGQNVYSFRQSNTGQSSLLVSRVYPIEDMSILQEVEYEEYFYPFSMYVDEQHLVVIGQEYLPYIAQGYDNDTEQATENVARDLISPAGHSMTKVIVYNRDNSGKLQTERELEFEGSYLSSRKIDKDIYVLTNEYLSYVEPRTGRLKETIAPPTYRDTSISEDYHYISYDQMFYFPDPSMNYLNVAGFSLDKPEQPVDLNAYLGGGQDIYGTKEHLFVTQSNYRTLDSTLDSNAVSADMAVSRPFFGGGVESTTIYKFAWKEGRTEFITQGDVPGRMLNQFSMDEHNGHLRIATTSGDMWAEDENQSENHLFVMDHQLQIVGQIDGIAPGEQIYSARFMGDRAYMVTFRTVDPLFVLDLQDPTQPTVLGELKIPGFSNYLHPYDENHVIGFGMDTEEFVETDWQGNEREMAIQTGVKLTLFDITDPNQPKEKFVEKIGDQGTYSDLNHNHKALLFSKERDIFAFPIQVYKALPNNTNKSPWQETKFDYQGIYIYGINSDQGFQLKGKISQMSQEQIQNNPWDHYDRWIQRALYIEDTVYTISNGRIQANDLNSLDLLNTLDMK</sequence>
<evidence type="ECO:0000313" key="2">
    <source>
        <dbReference type="EMBL" id="MDQ0167505.1"/>
    </source>
</evidence>
<dbReference type="RefSeq" id="WP_307396465.1">
    <property type="nucleotide sequence ID" value="NZ_BAAADK010000001.1"/>
</dbReference>
<dbReference type="EMBL" id="JAUSTY010000016">
    <property type="protein sequence ID" value="MDQ0167505.1"/>
    <property type="molecule type" value="Genomic_DNA"/>
</dbReference>
<evidence type="ECO:0000313" key="3">
    <source>
        <dbReference type="Proteomes" id="UP001235840"/>
    </source>
</evidence>
<dbReference type="Proteomes" id="UP001235840">
    <property type="component" value="Unassembled WGS sequence"/>
</dbReference>
<dbReference type="InterPro" id="IPR019198">
    <property type="entry name" value="Beta_propeller_containing"/>
</dbReference>
<reference evidence="2 3" key="1">
    <citation type="submission" date="2023-07" db="EMBL/GenBank/DDBJ databases">
        <title>Genomic Encyclopedia of Type Strains, Phase IV (KMG-IV): sequencing the most valuable type-strain genomes for metagenomic binning, comparative biology and taxonomic classification.</title>
        <authorList>
            <person name="Goeker M."/>
        </authorList>
    </citation>
    <scope>NUCLEOTIDE SEQUENCE [LARGE SCALE GENOMIC DNA]</scope>
    <source>
        <strain evidence="2 3">DSM 12751</strain>
    </source>
</reference>
<keyword evidence="1" id="KW-1133">Transmembrane helix</keyword>
<comment type="caution">
    <text evidence="2">The sequence shown here is derived from an EMBL/GenBank/DDBJ whole genome shotgun (WGS) entry which is preliminary data.</text>
</comment>
<organism evidence="2 3">
    <name type="scientific">Caldalkalibacillus horti</name>
    <dbReference type="NCBI Taxonomy" id="77523"/>
    <lineage>
        <taxon>Bacteria</taxon>
        <taxon>Bacillati</taxon>
        <taxon>Bacillota</taxon>
        <taxon>Bacilli</taxon>
        <taxon>Bacillales</taxon>
        <taxon>Bacillaceae</taxon>
        <taxon>Caldalkalibacillus</taxon>
    </lineage>
</organism>
<gene>
    <name evidence="2" type="ORF">J2S11_003430</name>
</gene>
<keyword evidence="1" id="KW-0812">Transmembrane</keyword>
<name>A0ABT9W3T2_9BACI</name>
<feature type="transmembrane region" description="Helical" evidence="1">
    <location>
        <begin position="12"/>
        <end position="30"/>
    </location>
</feature>